<dbReference type="InterPro" id="IPR052982">
    <property type="entry name" value="SRP1/TIP1-like"/>
</dbReference>
<evidence type="ECO:0000256" key="2">
    <source>
        <dbReference type="SAM" id="MobiDB-lite"/>
    </source>
</evidence>
<feature type="signal peptide" evidence="3">
    <location>
        <begin position="1"/>
        <end position="17"/>
    </location>
</feature>
<feature type="compositionally biased region" description="Low complexity" evidence="2">
    <location>
        <begin position="123"/>
        <end position="206"/>
    </location>
</feature>
<protein>
    <recommendedName>
        <fullName evidence="4">Yeast cell wall synthesis Kre9/Knh1-like N-terminal domain-containing protein</fullName>
    </recommendedName>
</protein>
<evidence type="ECO:0000313" key="6">
    <source>
        <dbReference type="Proteomes" id="UP001215712"/>
    </source>
</evidence>
<accession>A0AAD6MXK3</accession>
<dbReference type="AlphaFoldDB" id="A0AAD6MXK3"/>
<dbReference type="PANTHER" id="PTHR40633">
    <property type="entry name" value="MATRIX PROTEIN, PUTATIVE (AFU_ORTHOLOGUE AFUA_8G05410)-RELATED"/>
    <property type="match status" value="1"/>
</dbReference>
<feature type="chain" id="PRO_5042099111" description="Yeast cell wall synthesis Kre9/Knh1-like N-terminal domain-containing protein" evidence="3">
    <location>
        <begin position="18"/>
        <end position="233"/>
    </location>
</feature>
<sequence length="233" mass="23437">MRAAVFAAVVFSALAAADDTANPFDNPEGGYVFTAGSPTTLTWDPTTSGTIELRLQWDTVTTPETGEAIVSDYDNTGSYTWDVPTDLVEDREYTIEILDTSDTDDYNFLPYFTVVGATESASATATSTSSSSTSTSTSTTSTSTSTSSSSSTTSTSSSISSTSSSATTLSTKTSASASSTKASSTATSTSSSTSSSSASSTASETSVPTANAGAMTRVSGGLFAVAAGAAMLL</sequence>
<evidence type="ECO:0000256" key="1">
    <source>
        <dbReference type="ARBA" id="ARBA00022729"/>
    </source>
</evidence>
<reference evidence="5" key="2">
    <citation type="submission" date="2023-01" db="EMBL/GenBank/DDBJ databases">
        <authorList>
            <person name="Petersen C."/>
        </authorList>
    </citation>
    <scope>NUCLEOTIDE SEQUENCE</scope>
    <source>
        <strain evidence="5">IBT 17514</strain>
    </source>
</reference>
<proteinExistence type="predicted"/>
<feature type="domain" description="Yeast cell wall synthesis Kre9/Knh1-like N-terminal" evidence="4">
    <location>
        <begin position="26"/>
        <end position="114"/>
    </location>
</feature>
<dbReference type="EMBL" id="JAQJAN010000004">
    <property type="protein sequence ID" value="KAJ5732037.1"/>
    <property type="molecule type" value="Genomic_DNA"/>
</dbReference>
<comment type="caution">
    <text evidence="5">The sequence shown here is derived from an EMBL/GenBank/DDBJ whole genome shotgun (WGS) entry which is preliminary data.</text>
</comment>
<dbReference type="InterPro" id="IPR018466">
    <property type="entry name" value="Kre9/Knh1-like_N"/>
</dbReference>
<evidence type="ECO:0000259" key="4">
    <source>
        <dbReference type="Pfam" id="PF10342"/>
    </source>
</evidence>
<dbReference type="Pfam" id="PF10342">
    <property type="entry name" value="Kre9_KNH"/>
    <property type="match status" value="1"/>
</dbReference>
<feature type="region of interest" description="Disordered" evidence="2">
    <location>
        <begin position="123"/>
        <end position="209"/>
    </location>
</feature>
<evidence type="ECO:0000313" key="5">
    <source>
        <dbReference type="EMBL" id="KAJ5732037.1"/>
    </source>
</evidence>
<organism evidence="5 6">
    <name type="scientific">Penicillium malachiteum</name>
    <dbReference type="NCBI Taxonomy" id="1324776"/>
    <lineage>
        <taxon>Eukaryota</taxon>
        <taxon>Fungi</taxon>
        <taxon>Dikarya</taxon>
        <taxon>Ascomycota</taxon>
        <taxon>Pezizomycotina</taxon>
        <taxon>Eurotiomycetes</taxon>
        <taxon>Eurotiomycetidae</taxon>
        <taxon>Eurotiales</taxon>
        <taxon>Aspergillaceae</taxon>
        <taxon>Penicillium</taxon>
    </lineage>
</organism>
<reference evidence="5" key="1">
    <citation type="journal article" date="2023" name="IMA Fungus">
        <title>Comparative genomic study of the Penicillium genus elucidates a diverse pangenome and 15 lateral gene transfer events.</title>
        <authorList>
            <person name="Petersen C."/>
            <person name="Sorensen T."/>
            <person name="Nielsen M.R."/>
            <person name="Sondergaard T.E."/>
            <person name="Sorensen J.L."/>
            <person name="Fitzpatrick D.A."/>
            <person name="Frisvad J.C."/>
            <person name="Nielsen K.L."/>
        </authorList>
    </citation>
    <scope>NUCLEOTIDE SEQUENCE</scope>
    <source>
        <strain evidence="5">IBT 17514</strain>
    </source>
</reference>
<keyword evidence="6" id="KW-1185">Reference proteome</keyword>
<gene>
    <name evidence="5" type="ORF">N7493_003518</name>
</gene>
<evidence type="ECO:0000256" key="3">
    <source>
        <dbReference type="SAM" id="SignalP"/>
    </source>
</evidence>
<keyword evidence="1 3" id="KW-0732">Signal</keyword>
<dbReference type="PANTHER" id="PTHR40633:SF5">
    <property type="entry name" value="ANCHORED PROTEIN, PUTATIVE (AFU_ORTHOLOGUE AFUA_8G04370)-RELATED"/>
    <property type="match status" value="1"/>
</dbReference>
<name>A0AAD6MXK3_9EURO</name>
<dbReference type="Proteomes" id="UP001215712">
    <property type="component" value="Unassembled WGS sequence"/>
</dbReference>